<dbReference type="InterPro" id="IPR042099">
    <property type="entry name" value="ANL_N_sf"/>
</dbReference>
<dbReference type="Gene3D" id="3.40.50.12780">
    <property type="entry name" value="N-terminal domain of ligase-like"/>
    <property type="match status" value="1"/>
</dbReference>
<evidence type="ECO:0000256" key="8">
    <source>
        <dbReference type="SAM" id="Phobius"/>
    </source>
</evidence>
<evidence type="ECO:0000313" key="10">
    <source>
        <dbReference type="EMBL" id="CAG2192021.1"/>
    </source>
</evidence>
<keyword evidence="4" id="KW-0276">Fatty acid metabolism</keyword>
<dbReference type="Pfam" id="PF00501">
    <property type="entry name" value="AMP-binding"/>
    <property type="match status" value="1"/>
</dbReference>
<sequence>MGDIWVTAGITVLKFITFVYDVISFVPYYIIYRPDLRVKQCHRLKAKSVGGKSGPYRAVESLGGLSTQLHECDTLDDLFSNAVQSYSTRKCLGYREVLREEDEKQPNGRVFKKVMLGDYNWLTYEDVYTRATNFGSGLLALGKTPRQNILIFAETSPYWMIAAQACFKYNFPVVTLYATLGPDAIVHGVNEAEVSYIITSAQLLPRFKGIMDRMPKVTHIIYIPTQRPYQKDQDLPKHVKLLSMDEVENVGAIPDNLKTPLTKPKRKDIAVIMYTSGSTGVPKGVLISHGNLSSGMSGQCEKILGLGTDDVYIAYLPLAHVLELSAEISCLSKGVCIGYGSPLTLTDKSSKIKKGSQGDVTSLKPTLMASVPQIMDRLYKKVWEKVTEDGEFSKALFKYACDYKTRRLIDGYSTPLLDKILFQKIRNLLGGRIRMMLCGGAPLSEKSQIFMNVCFCCPVLQGYGLTETCGAGTITEVADFSTGRVGAPLICTELRLRDWAEGNYRSTDTPCPRGEILLGGGNIVQGYFKMEEKTKEDFIEIEGVRYFCTGDIGQVEEDGCVSIIDRKKDLIKLQSGEYIALGQVETTLKMCTIVEQICVYGSSHHDFTIAFVVPSAKALKELSESMSLEGEIADLCKNKLIEKEIIKRITEYGIKAKLDKFSIPRKILLCPEVWMPDSGLVTDSMKFKRKSIEAEFKEQINRMYDC</sequence>
<keyword evidence="8" id="KW-0812">Transmembrane</keyword>
<comment type="catalytic activity">
    <reaction evidence="6">
        <text>a long-chain fatty acid + ATP + CoA = a long-chain fatty acyl-CoA + AMP + diphosphate</text>
        <dbReference type="Rhea" id="RHEA:15421"/>
        <dbReference type="ChEBI" id="CHEBI:30616"/>
        <dbReference type="ChEBI" id="CHEBI:33019"/>
        <dbReference type="ChEBI" id="CHEBI:57287"/>
        <dbReference type="ChEBI" id="CHEBI:57560"/>
        <dbReference type="ChEBI" id="CHEBI:83139"/>
        <dbReference type="ChEBI" id="CHEBI:456215"/>
        <dbReference type="EC" id="6.2.1.3"/>
    </reaction>
    <physiologicalReaction direction="left-to-right" evidence="6">
        <dbReference type="Rhea" id="RHEA:15422"/>
    </physiologicalReaction>
</comment>
<comment type="similarity">
    <text evidence="1">Belongs to the ATP-dependent AMP-binding enzyme family.</text>
</comment>
<dbReference type="EMBL" id="CAJPWZ010000374">
    <property type="protein sequence ID" value="CAG2192021.1"/>
    <property type="molecule type" value="Genomic_DNA"/>
</dbReference>
<keyword evidence="11" id="KW-1185">Reference proteome</keyword>
<dbReference type="GO" id="GO:0005811">
    <property type="term" value="C:lipid droplet"/>
    <property type="evidence" value="ECO:0007669"/>
    <property type="project" value="TreeGrafter"/>
</dbReference>
<dbReference type="PANTHER" id="PTHR43272">
    <property type="entry name" value="LONG-CHAIN-FATTY-ACID--COA LIGASE"/>
    <property type="match status" value="1"/>
</dbReference>
<dbReference type="GO" id="GO:0005886">
    <property type="term" value="C:plasma membrane"/>
    <property type="evidence" value="ECO:0007669"/>
    <property type="project" value="TreeGrafter"/>
</dbReference>
<gene>
    <name evidence="10" type="ORF">MEDL_7214</name>
</gene>
<evidence type="ECO:0000256" key="3">
    <source>
        <dbReference type="ARBA" id="ARBA00022741"/>
    </source>
</evidence>
<dbReference type="AlphaFoldDB" id="A0A8S3Q9C2"/>
<evidence type="ECO:0000256" key="2">
    <source>
        <dbReference type="ARBA" id="ARBA00022598"/>
    </source>
</evidence>
<keyword evidence="5" id="KW-0067">ATP-binding</keyword>
<dbReference type="Gene3D" id="3.30.300.30">
    <property type="match status" value="1"/>
</dbReference>
<feature type="domain" description="AMP-dependent synthetase/ligase" evidence="9">
    <location>
        <begin position="102"/>
        <end position="528"/>
    </location>
</feature>
<dbReference type="EC" id="6.2.1.3" evidence="7"/>
<protein>
    <recommendedName>
        <fullName evidence="7">long-chain-fatty-acid--CoA ligase</fullName>
        <ecNumber evidence="7">6.2.1.3</ecNumber>
    </recommendedName>
</protein>
<dbReference type="OrthoDB" id="1700726at2759"/>
<dbReference type="GO" id="GO:0030182">
    <property type="term" value="P:neuron differentiation"/>
    <property type="evidence" value="ECO:0007669"/>
    <property type="project" value="TreeGrafter"/>
</dbReference>
<keyword evidence="3" id="KW-0547">Nucleotide-binding</keyword>
<dbReference type="SUPFAM" id="SSF56801">
    <property type="entry name" value="Acetyl-CoA synthetase-like"/>
    <property type="match status" value="1"/>
</dbReference>
<dbReference type="GO" id="GO:0005783">
    <property type="term" value="C:endoplasmic reticulum"/>
    <property type="evidence" value="ECO:0007669"/>
    <property type="project" value="TreeGrafter"/>
</dbReference>
<evidence type="ECO:0000256" key="6">
    <source>
        <dbReference type="ARBA" id="ARBA00024484"/>
    </source>
</evidence>
<keyword evidence="8" id="KW-1133">Transmembrane helix</keyword>
<dbReference type="PROSITE" id="PS00455">
    <property type="entry name" value="AMP_BINDING"/>
    <property type="match status" value="1"/>
</dbReference>
<keyword evidence="8" id="KW-0472">Membrane</keyword>
<evidence type="ECO:0000259" key="9">
    <source>
        <dbReference type="Pfam" id="PF00501"/>
    </source>
</evidence>
<evidence type="ECO:0000256" key="5">
    <source>
        <dbReference type="ARBA" id="ARBA00022840"/>
    </source>
</evidence>
<name>A0A8S3Q9C2_MYTED</name>
<dbReference type="GO" id="GO:0005524">
    <property type="term" value="F:ATP binding"/>
    <property type="evidence" value="ECO:0007669"/>
    <property type="project" value="UniProtKB-KW"/>
</dbReference>
<feature type="transmembrane region" description="Helical" evidence="8">
    <location>
        <begin position="12"/>
        <end position="31"/>
    </location>
</feature>
<keyword evidence="2 10" id="KW-0436">Ligase</keyword>
<evidence type="ECO:0000313" key="11">
    <source>
        <dbReference type="Proteomes" id="UP000683360"/>
    </source>
</evidence>
<dbReference type="InterPro" id="IPR045851">
    <property type="entry name" value="AMP-bd_C_sf"/>
</dbReference>
<dbReference type="GO" id="GO:0004467">
    <property type="term" value="F:long-chain fatty acid-CoA ligase activity"/>
    <property type="evidence" value="ECO:0007669"/>
    <property type="project" value="UniProtKB-EC"/>
</dbReference>
<dbReference type="Proteomes" id="UP000683360">
    <property type="component" value="Unassembled WGS sequence"/>
</dbReference>
<accession>A0A8S3Q9C2</accession>
<dbReference type="InterPro" id="IPR020845">
    <property type="entry name" value="AMP-binding_CS"/>
</dbReference>
<keyword evidence="4" id="KW-0443">Lipid metabolism</keyword>
<dbReference type="GO" id="GO:0035336">
    <property type="term" value="P:long-chain fatty-acyl-CoA metabolic process"/>
    <property type="evidence" value="ECO:0007669"/>
    <property type="project" value="TreeGrafter"/>
</dbReference>
<dbReference type="InterPro" id="IPR000873">
    <property type="entry name" value="AMP-dep_synth/lig_dom"/>
</dbReference>
<comment type="caution">
    <text evidence="10">The sequence shown here is derived from an EMBL/GenBank/DDBJ whole genome shotgun (WGS) entry which is preliminary data.</text>
</comment>
<organism evidence="10 11">
    <name type="scientific">Mytilus edulis</name>
    <name type="common">Blue mussel</name>
    <dbReference type="NCBI Taxonomy" id="6550"/>
    <lineage>
        <taxon>Eukaryota</taxon>
        <taxon>Metazoa</taxon>
        <taxon>Spiralia</taxon>
        <taxon>Lophotrochozoa</taxon>
        <taxon>Mollusca</taxon>
        <taxon>Bivalvia</taxon>
        <taxon>Autobranchia</taxon>
        <taxon>Pteriomorphia</taxon>
        <taxon>Mytilida</taxon>
        <taxon>Mytiloidea</taxon>
        <taxon>Mytilidae</taxon>
        <taxon>Mytilinae</taxon>
        <taxon>Mytilus</taxon>
    </lineage>
</organism>
<evidence type="ECO:0000256" key="4">
    <source>
        <dbReference type="ARBA" id="ARBA00022832"/>
    </source>
</evidence>
<evidence type="ECO:0000256" key="7">
    <source>
        <dbReference type="ARBA" id="ARBA00026121"/>
    </source>
</evidence>
<dbReference type="PANTHER" id="PTHR43272:SF83">
    <property type="entry name" value="ACYL-COA SYNTHETASE LONG-CHAIN, ISOFORM J"/>
    <property type="match status" value="1"/>
</dbReference>
<evidence type="ECO:0000256" key="1">
    <source>
        <dbReference type="ARBA" id="ARBA00006432"/>
    </source>
</evidence>
<reference evidence="10" key="1">
    <citation type="submission" date="2021-03" db="EMBL/GenBank/DDBJ databases">
        <authorList>
            <person name="Bekaert M."/>
        </authorList>
    </citation>
    <scope>NUCLEOTIDE SEQUENCE</scope>
</reference>
<proteinExistence type="inferred from homology"/>